<dbReference type="Gene3D" id="3.40.50.720">
    <property type="entry name" value="NAD(P)-binding Rossmann-like Domain"/>
    <property type="match status" value="1"/>
</dbReference>
<protein>
    <submittedName>
        <fullName evidence="2">Nucleoside-diphosphate-sugar epimerase</fullName>
    </submittedName>
</protein>
<organism evidence="2 3">
    <name type="scientific">Kibdelosporangium banguiense</name>
    <dbReference type="NCBI Taxonomy" id="1365924"/>
    <lineage>
        <taxon>Bacteria</taxon>
        <taxon>Bacillati</taxon>
        <taxon>Actinomycetota</taxon>
        <taxon>Actinomycetes</taxon>
        <taxon>Pseudonocardiales</taxon>
        <taxon>Pseudonocardiaceae</taxon>
        <taxon>Kibdelosporangium</taxon>
    </lineage>
</organism>
<accession>A0ABS4TT62</accession>
<dbReference type="InterPro" id="IPR001509">
    <property type="entry name" value="Epimerase_deHydtase"/>
</dbReference>
<reference evidence="2 3" key="1">
    <citation type="submission" date="2021-03" db="EMBL/GenBank/DDBJ databases">
        <title>Sequencing the genomes of 1000 actinobacteria strains.</title>
        <authorList>
            <person name="Klenk H.-P."/>
        </authorList>
    </citation>
    <scope>NUCLEOTIDE SEQUENCE [LARGE SCALE GENOMIC DNA]</scope>
    <source>
        <strain evidence="2 3">DSM 46670</strain>
    </source>
</reference>
<proteinExistence type="predicted"/>
<dbReference type="SUPFAM" id="SSF51735">
    <property type="entry name" value="NAD(P)-binding Rossmann-fold domains"/>
    <property type="match status" value="1"/>
</dbReference>
<evidence type="ECO:0000259" key="1">
    <source>
        <dbReference type="Pfam" id="PF01370"/>
    </source>
</evidence>
<sequence>MSVTLGAGEDKDFRSAEFLVTGATGFIGSAVVRELLTQHAGRRVRVLTRQPIPQWMTEAGVTAVRGDLTQPSTLQGMCAGVGTVLHFASQIGGDPKTCAAVNEHGTRALLDEARRSGVTRVICLSTSAVYGMGAHRGFGESELVPAPVSVTSRTRLAAERMVLAVGGMVLRPNVVYGNGDRHVVPTLVRWLRSVPMWADGGSARMSLVAVTDLAAAAVALAGMKWDIGRVFHVNHPQPVRARELITRVCELLELPLPEGDLSVADHRTMTREAMPALTDHQHSMLVEDHWYDSSGIWDFTGLAPGPGLIARLPEAAGWYRDRLGAPVGRPRPRLQERRQRCRGSSIFPCRQRGFLRAGDTVDRVG</sequence>
<dbReference type="InterPro" id="IPR036291">
    <property type="entry name" value="NAD(P)-bd_dom_sf"/>
</dbReference>
<dbReference type="InterPro" id="IPR050177">
    <property type="entry name" value="Lipid_A_modif_metabolic_enz"/>
</dbReference>
<comment type="caution">
    <text evidence="2">The sequence shown here is derived from an EMBL/GenBank/DDBJ whole genome shotgun (WGS) entry which is preliminary data.</text>
</comment>
<gene>
    <name evidence="2" type="ORF">JOF56_007528</name>
</gene>
<keyword evidence="3" id="KW-1185">Reference proteome</keyword>
<dbReference type="Pfam" id="PF01370">
    <property type="entry name" value="Epimerase"/>
    <property type="match status" value="1"/>
</dbReference>
<dbReference type="EMBL" id="JAGINW010000001">
    <property type="protein sequence ID" value="MBP2327143.1"/>
    <property type="molecule type" value="Genomic_DNA"/>
</dbReference>
<dbReference type="PANTHER" id="PTHR43245">
    <property type="entry name" value="BIFUNCTIONAL POLYMYXIN RESISTANCE PROTEIN ARNA"/>
    <property type="match status" value="1"/>
</dbReference>
<dbReference type="Proteomes" id="UP001519332">
    <property type="component" value="Unassembled WGS sequence"/>
</dbReference>
<name>A0ABS4TT62_9PSEU</name>
<feature type="domain" description="NAD-dependent epimerase/dehydratase" evidence="1">
    <location>
        <begin position="19"/>
        <end position="222"/>
    </location>
</feature>
<dbReference type="RefSeq" id="WP_307855428.1">
    <property type="nucleotide sequence ID" value="NZ_JAGINW010000001.1"/>
</dbReference>
<evidence type="ECO:0000313" key="3">
    <source>
        <dbReference type="Proteomes" id="UP001519332"/>
    </source>
</evidence>
<evidence type="ECO:0000313" key="2">
    <source>
        <dbReference type="EMBL" id="MBP2327143.1"/>
    </source>
</evidence>